<dbReference type="RefSeq" id="WP_385877390.1">
    <property type="nucleotide sequence ID" value="NZ_JBHLXE010000097.1"/>
</dbReference>
<evidence type="ECO:0000256" key="1">
    <source>
        <dbReference type="SAM" id="SignalP"/>
    </source>
</evidence>
<evidence type="ECO:0000313" key="3">
    <source>
        <dbReference type="Proteomes" id="UP001589758"/>
    </source>
</evidence>
<keyword evidence="3" id="KW-1185">Reference proteome</keyword>
<dbReference type="Proteomes" id="UP001589758">
    <property type="component" value="Unassembled WGS sequence"/>
</dbReference>
<comment type="caution">
    <text evidence="2">The sequence shown here is derived from an EMBL/GenBank/DDBJ whole genome shotgun (WGS) entry which is preliminary data.</text>
</comment>
<reference evidence="2 3" key="1">
    <citation type="submission" date="2024-09" db="EMBL/GenBank/DDBJ databases">
        <authorList>
            <person name="Sun Q."/>
            <person name="Mori K."/>
        </authorList>
    </citation>
    <scope>NUCLEOTIDE SEQUENCE [LARGE SCALE GENOMIC DNA]</scope>
    <source>
        <strain evidence="2 3">CCM 8545</strain>
    </source>
</reference>
<sequence length="472" mass="52896">MLYNKKNIKFNSLSVFTLATFCYSFNAIADPTPSPDCLFTTKKVGVELSGKKMFSDLWAFDDSFNNNASVVTYADLATKCSLDEYITLSAQGKVLFNRLFSNPGALEGSKENTYAFFNSAKATFLVDDNNFVDVGKLLIVGGGLFSYSPLDLIKNIIGQPQGMSLFYGTEFNESPFREGSYGVSISNYNKTGTYSLTYLPEFSRVRGEVEAPDDLSEFERTNNKTRVLLSYSTANTELLSATISFLVGDMKSIAAGISHSFSDDSILTVESAVHYGPNWDKVDQNFISDVESFEFPGKILSEYDDKLVAEFAIGHRQTLKDKSEVGIEYYHQTAGYSQSEWRGLVNTIKYLNGDYRIYPGHHLIPQSVFDKYAKGLAAELDTINRQKYLLQRHYATVYYQTNNNNIGDINYSASAMMNLVDFGTLVNVQIEKILRDNMLIYAGMNSAIGETDSEFAIFGQRLNVYSGLNYQW</sequence>
<organism evidence="2 3">
    <name type="scientific">Thorsellia kenyensis</name>
    <dbReference type="NCBI Taxonomy" id="1549888"/>
    <lineage>
        <taxon>Bacteria</taxon>
        <taxon>Pseudomonadati</taxon>
        <taxon>Pseudomonadota</taxon>
        <taxon>Gammaproteobacteria</taxon>
        <taxon>Enterobacterales</taxon>
        <taxon>Thorselliaceae</taxon>
        <taxon>Thorsellia</taxon>
    </lineage>
</organism>
<dbReference type="EMBL" id="JBHLXE010000097">
    <property type="protein sequence ID" value="MFC0180277.1"/>
    <property type="molecule type" value="Genomic_DNA"/>
</dbReference>
<feature type="signal peptide" evidence="1">
    <location>
        <begin position="1"/>
        <end position="29"/>
    </location>
</feature>
<name>A0ABV6CBA3_9GAMM</name>
<feature type="chain" id="PRO_5047459473" evidence="1">
    <location>
        <begin position="30"/>
        <end position="472"/>
    </location>
</feature>
<proteinExistence type="predicted"/>
<keyword evidence="1" id="KW-0732">Signal</keyword>
<evidence type="ECO:0000313" key="2">
    <source>
        <dbReference type="EMBL" id="MFC0180277.1"/>
    </source>
</evidence>
<accession>A0ABV6CBA3</accession>
<gene>
    <name evidence="2" type="ORF">ACFFIT_09335</name>
</gene>
<protein>
    <submittedName>
        <fullName evidence="2">Uncharacterized protein</fullName>
    </submittedName>
</protein>